<dbReference type="InterPro" id="IPR048389">
    <property type="entry name" value="YciQ-like_C"/>
</dbReference>
<feature type="domain" description="DUF2207" evidence="4">
    <location>
        <begin position="36"/>
        <end position="223"/>
    </location>
</feature>
<dbReference type="EMBL" id="DXGD01000233">
    <property type="protein sequence ID" value="HIW99741.1"/>
    <property type="molecule type" value="Genomic_DNA"/>
</dbReference>
<reference evidence="6" key="2">
    <citation type="submission" date="2021-04" db="EMBL/GenBank/DDBJ databases">
        <authorList>
            <person name="Gilroy R."/>
        </authorList>
    </citation>
    <scope>NUCLEOTIDE SEQUENCE</scope>
    <source>
        <strain evidence="6">ChiHejej3B27-3195</strain>
    </source>
</reference>
<feature type="compositionally biased region" description="Basic residues" evidence="1">
    <location>
        <begin position="337"/>
        <end position="346"/>
    </location>
</feature>
<evidence type="ECO:0000313" key="6">
    <source>
        <dbReference type="EMBL" id="HIW99741.1"/>
    </source>
</evidence>
<feature type="region of interest" description="Disordered" evidence="1">
    <location>
        <begin position="324"/>
        <end position="350"/>
    </location>
</feature>
<keyword evidence="2" id="KW-0472">Membrane</keyword>
<feature type="chain" id="PRO_5038474911" evidence="3">
    <location>
        <begin position="20"/>
        <end position="618"/>
    </location>
</feature>
<organism evidence="6 7">
    <name type="scientific">Candidatus Nesterenkonia stercoripullorum</name>
    <dbReference type="NCBI Taxonomy" id="2838701"/>
    <lineage>
        <taxon>Bacteria</taxon>
        <taxon>Bacillati</taxon>
        <taxon>Actinomycetota</taxon>
        <taxon>Actinomycetes</taxon>
        <taxon>Micrococcales</taxon>
        <taxon>Micrococcaceae</taxon>
        <taxon>Nesterenkonia</taxon>
    </lineage>
</organism>
<gene>
    <name evidence="6" type="ORF">H9871_06325</name>
</gene>
<evidence type="ECO:0000256" key="1">
    <source>
        <dbReference type="SAM" id="MobiDB-lite"/>
    </source>
</evidence>
<dbReference type="AlphaFoldDB" id="A0A9D2A862"/>
<evidence type="ECO:0000256" key="2">
    <source>
        <dbReference type="SAM" id="Phobius"/>
    </source>
</evidence>
<keyword evidence="2" id="KW-0812">Transmembrane</keyword>
<feature type="transmembrane region" description="Helical" evidence="2">
    <location>
        <begin position="446"/>
        <end position="467"/>
    </location>
</feature>
<feature type="signal peptide" evidence="3">
    <location>
        <begin position="1"/>
        <end position="19"/>
    </location>
</feature>
<evidence type="ECO:0000259" key="5">
    <source>
        <dbReference type="Pfam" id="PF20990"/>
    </source>
</evidence>
<proteinExistence type="predicted"/>
<sequence>MPATLVLALSPLMAAPAGAEEDSSTENFSFERWDARYDLSLDSEDRAVAEVREEIVAQFPETDQNRGIVRALPLEYEGAAAAPEDITVTDASGEPVPFDVEDEDGFRLILTGDDAYVHGEQEYYLEYTLHDVIHSPDDADIDEFSWDLIPSDRAQNISSASAELVFSPTLADALTGESACYAGPPEDSGDCGINDANQQEDGSAELTVDSVELPGGSGLTVGVGLEPDTVTQPEQRQPNALLDIGPAVIATLAVAAGLLGGFLILTQSRRRSRDLGTSTPEYGVPNGLSPLLAAPLGGAWRSPLPAEFVHLAVIGALVIEDDGQDGPQANDAGSEKPRKKGSKKSRQPVFRLVDPTAAPDSLDQRILGALFPGLEPGTLFTLPKENLVLRKKLEAIVQEGPKAALERGYSEKVRHRQAALCGGIALLLLIPLAALLVMGWDRPNTATTITAITGGVLAAGLGITAILKHRVYLPAGARIRQQLDQLRGILMSPEGQRAEALVHHDAADSRSGDSGAAGRIPPAQLVPVFDRATPYAILFGAEKKWFSVLEVTYREAGLDVVFWYPALMRSGSSSVGGSLSSMVSSLSSATSSSSSSGAGSGGGGSVGGGGGGGFAGGR</sequence>
<feature type="domain" description="Predicted membrane protein YciQ-like C-terminal" evidence="5">
    <location>
        <begin position="280"/>
        <end position="546"/>
    </location>
</feature>
<feature type="transmembrane region" description="Helical" evidence="2">
    <location>
        <begin position="418"/>
        <end position="440"/>
    </location>
</feature>
<feature type="compositionally biased region" description="Gly residues" evidence="1">
    <location>
        <begin position="598"/>
        <end position="618"/>
    </location>
</feature>
<keyword evidence="2" id="KW-1133">Transmembrane helix</keyword>
<keyword evidence="3" id="KW-0732">Signal</keyword>
<evidence type="ECO:0000313" key="7">
    <source>
        <dbReference type="Proteomes" id="UP000824151"/>
    </source>
</evidence>
<dbReference type="Pfam" id="PF20990">
    <property type="entry name" value="DUF2207_C"/>
    <property type="match status" value="1"/>
</dbReference>
<reference evidence="6" key="1">
    <citation type="journal article" date="2021" name="PeerJ">
        <title>Extensive microbial diversity within the chicken gut microbiome revealed by metagenomics and culture.</title>
        <authorList>
            <person name="Gilroy R."/>
            <person name="Ravi A."/>
            <person name="Getino M."/>
            <person name="Pursley I."/>
            <person name="Horton D.L."/>
            <person name="Alikhan N.F."/>
            <person name="Baker D."/>
            <person name="Gharbi K."/>
            <person name="Hall N."/>
            <person name="Watson M."/>
            <person name="Adriaenssens E.M."/>
            <person name="Foster-Nyarko E."/>
            <person name="Jarju S."/>
            <person name="Secka A."/>
            <person name="Antonio M."/>
            <person name="Oren A."/>
            <person name="Chaudhuri R.R."/>
            <person name="La Ragione R."/>
            <person name="Hildebrand F."/>
            <person name="Pallen M.J."/>
        </authorList>
    </citation>
    <scope>NUCLEOTIDE SEQUENCE</scope>
    <source>
        <strain evidence="6">ChiHejej3B27-3195</strain>
    </source>
</reference>
<comment type="caution">
    <text evidence="6">The sequence shown here is derived from an EMBL/GenBank/DDBJ whole genome shotgun (WGS) entry which is preliminary data.</text>
</comment>
<feature type="region of interest" description="Disordered" evidence="1">
    <location>
        <begin position="590"/>
        <end position="618"/>
    </location>
</feature>
<evidence type="ECO:0000259" key="4">
    <source>
        <dbReference type="Pfam" id="PF09972"/>
    </source>
</evidence>
<dbReference type="InterPro" id="IPR018702">
    <property type="entry name" value="DUF2207"/>
</dbReference>
<protein>
    <submittedName>
        <fullName evidence="6">DUF2207 domain-containing protein</fullName>
    </submittedName>
</protein>
<accession>A0A9D2A862</accession>
<dbReference type="Proteomes" id="UP000824151">
    <property type="component" value="Unassembled WGS sequence"/>
</dbReference>
<name>A0A9D2A862_9MICC</name>
<feature type="transmembrane region" description="Helical" evidence="2">
    <location>
        <begin position="244"/>
        <end position="265"/>
    </location>
</feature>
<dbReference type="Pfam" id="PF09972">
    <property type="entry name" value="DUF2207"/>
    <property type="match status" value="1"/>
</dbReference>
<evidence type="ECO:0000256" key="3">
    <source>
        <dbReference type="SAM" id="SignalP"/>
    </source>
</evidence>